<accession>A0ABR8N981</accession>
<keyword evidence="1" id="KW-0732">Signal</keyword>
<feature type="signal peptide" evidence="1">
    <location>
        <begin position="1"/>
        <end position="26"/>
    </location>
</feature>
<reference evidence="3 4" key="1">
    <citation type="submission" date="2020-09" db="EMBL/GenBank/DDBJ databases">
        <title>novel species in genus Nocardioides.</title>
        <authorList>
            <person name="Zhang G."/>
        </authorList>
    </citation>
    <scope>NUCLEOTIDE SEQUENCE [LARGE SCALE GENOMIC DNA]</scope>
    <source>
        <strain evidence="3 4">KCTC 39551</strain>
    </source>
</reference>
<dbReference type="EMBL" id="JACXYZ010000001">
    <property type="protein sequence ID" value="MBD3924142.1"/>
    <property type="molecule type" value="Genomic_DNA"/>
</dbReference>
<proteinExistence type="predicted"/>
<feature type="chain" id="PRO_5045361717" evidence="1">
    <location>
        <begin position="27"/>
        <end position="108"/>
    </location>
</feature>
<keyword evidence="4" id="KW-1185">Reference proteome</keyword>
<dbReference type="RefSeq" id="WP_191193938.1">
    <property type="nucleotide sequence ID" value="NZ_JACXYZ010000001.1"/>
</dbReference>
<gene>
    <name evidence="3" type="ORF">IEZ26_05875</name>
</gene>
<evidence type="ECO:0000313" key="3">
    <source>
        <dbReference type="EMBL" id="MBD3924142.1"/>
    </source>
</evidence>
<evidence type="ECO:0000259" key="2">
    <source>
        <dbReference type="Pfam" id="PF03413"/>
    </source>
</evidence>
<organism evidence="3 4">
    <name type="scientific">Nocardioides cavernae</name>
    <dbReference type="NCBI Taxonomy" id="1921566"/>
    <lineage>
        <taxon>Bacteria</taxon>
        <taxon>Bacillati</taxon>
        <taxon>Actinomycetota</taxon>
        <taxon>Actinomycetes</taxon>
        <taxon>Propionibacteriales</taxon>
        <taxon>Nocardioidaceae</taxon>
        <taxon>Nocardioides</taxon>
    </lineage>
</organism>
<comment type="caution">
    <text evidence="3">The sequence shown here is derived from an EMBL/GenBank/DDBJ whole genome shotgun (WGS) entry which is preliminary data.</text>
</comment>
<dbReference type="Gene3D" id="3.30.505.20">
    <property type="match status" value="1"/>
</dbReference>
<evidence type="ECO:0000313" key="4">
    <source>
        <dbReference type="Proteomes" id="UP000618818"/>
    </source>
</evidence>
<dbReference type="InterPro" id="IPR025711">
    <property type="entry name" value="PepSY"/>
</dbReference>
<name>A0ABR8N981_9ACTN</name>
<dbReference type="Proteomes" id="UP000618818">
    <property type="component" value="Unassembled WGS sequence"/>
</dbReference>
<dbReference type="Pfam" id="PF03413">
    <property type="entry name" value="PepSY"/>
    <property type="match status" value="1"/>
</dbReference>
<feature type="domain" description="PepSY" evidence="2">
    <location>
        <begin position="45"/>
        <end position="90"/>
    </location>
</feature>
<sequence>MRKRTWAAGMALGTAGAAVVGGVAVAGNGGDDGPISRQYTQEQADAATKAALEATGGGTANSVETDDEDGATYEVEVTRPDGTTVDVRLDENYGVVVIEDDSEESGSE</sequence>
<evidence type="ECO:0000256" key="1">
    <source>
        <dbReference type="SAM" id="SignalP"/>
    </source>
</evidence>
<protein>
    <submittedName>
        <fullName evidence="3">PepSY domain-containing protein</fullName>
    </submittedName>
</protein>